<dbReference type="InterPro" id="IPR036282">
    <property type="entry name" value="Glutathione-S-Trfase_C_sf"/>
</dbReference>
<evidence type="ECO:0000313" key="9">
    <source>
        <dbReference type="RefSeq" id="XP_033583705.1"/>
    </source>
</evidence>
<dbReference type="SFLD" id="SFLDG00358">
    <property type="entry name" value="Main_(cytGST)"/>
    <property type="match status" value="1"/>
</dbReference>
<dbReference type="Gene3D" id="3.40.30.10">
    <property type="entry name" value="Glutaredoxin"/>
    <property type="match status" value="1"/>
</dbReference>
<comment type="similarity">
    <text evidence="1">Belongs to the GST superfamily.</text>
</comment>
<dbReference type="InterPro" id="IPR010987">
    <property type="entry name" value="Glutathione-S-Trfase_C-like"/>
</dbReference>
<dbReference type="GO" id="GO:0004364">
    <property type="term" value="F:glutathione transferase activity"/>
    <property type="evidence" value="ECO:0007669"/>
    <property type="project" value="UniProtKB-EC"/>
</dbReference>
<dbReference type="AlphaFoldDB" id="A0A6A6Z6L7"/>
<evidence type="ECO:0000256" key="1">
    <source>
        <dbReference type="ARBA" id="ARBA00007409"/>
    </source>
</evidence>
<dbReference type="InterPro" id="IPR040079">
    <property type="entry name" value="Glutathione_S-Trfase"/>
</dbReference>
<dbReference type="EC" id="2.5.1.18" evidence="2"/>
<dbReference type="PANTHER" id="PTHR44051">
    <property type="entry name" value="GLUTATHIONE S-TRANSFERASE-RELATED"/>
    <property type="match status" value="1"/>
</dbReference>
<dbReference type="SUPFAM" id="SSF47616">
    <property type="entry name" value="GST C-terminal domain-like"/>
    <property type="match status" value="1"/>
</dbReference>
<feature type="domain" description="GST C-terminal" evidence="6">
    <location>
        <begin position="90"/>
        <end position="211"/>
    </location>
</feature>
<keyword evidence="8" id="KW-1185">Reference proteome</keyword>
<dbReference type="RefSeq" id="XP_033583705.1">
    <property type="nucleotide sequence ID" value="XM_033722612.1"/>
</dbReference>
<dbReference type="Pfam" id="PF00043">
    <property type="entry name" value="GST_C"/>
    <property type="match status" value="1"/>
</dbReference>
<feature type="domain" description="GST N-terminal" evidence="5">
    <location>
        <begin position="1"/>
        <end position="82"/>
    </location>
</feature>
<dbReference type="Pfam" id="PF13409">
    <property type="entry name" value="GST_N_2"/>
    <property type="match status" value="1"/>
</dbReference>
<reference evidence="9" key="2">
    <citation type="submission" date="2020-04" db="EMBL/GenBank/DDBJ databases">
        <authorList>
            <consortium name="NCBI Genome Project"/>
        </authorList>
    </citation>
    <scope>NUCLEOTIDE SEQUENCE</scope>
    <source>
        <strain evidence="9">CBS 304.34</strain>
    </source>
</reference>
<dbReference type="GO" id="GO:0005737">
    <property type="term" value="C:cytoplasm"/>
    <property type="evidence" value="ECO:0007669"/>
    <property type="project" value="UniProtKB-ARBA"/>
</dbReference>
<dbReference type="CDD" id="cd03046">
    <property type="entry name" value="GST_N_GTT1_like"/>
    <property type="match status" value="1"/>
</dbReference>
<reference evidence="7 9" key="1">
    <citation type="journal article" date="2020" name="Stud. Mycol.">
        <title>101 Dothideomycetes genomes: a test case for predicting lifestyles and emergence of pathogens.</title>
        <authorList>
            <person name="Haridas S."/>
            <person name="Albert R."/>
            <person name="Binder M."/>
            <person name="Bloem J."/>
            <person name="Labutti K."/>
            <person name="Salamov A."/>
            <person name="Andreopoulos B."/>
            <person name="Baker S."/>
            <person name="Barry K."/>
            <person name="Bills G."/>
            <person name="Bluhm B."/>
            <person name="Cannon C."/>
            <person name="Castanera R."/>
            <person name="Culley D."/>
            <person name="Daum C."/>
            <person name="Ezra D."/>
            <person name="Gonzalez J."/>
            <person name="Henrissat B."/>
            <person name="Kuo A."/>
            <person name="Liang C."/>
            <person name="Lipzen A."/>
            <person name="Lutzoni F."/>
            <person name="Magnuson J."/>
            <person name="Mondo S."/>
            <person name="Nolan M."/>
            <person name="Ohm R."/>
            <person name="Pangilinan J."/>
            <person name="Park H.-J."/>
            <person name="Ramirez L."/>
            <person name="Alfaro M."/>
            <person name="Sun H."/>
            <person name="Tritt A."/>
            <person name="Yoshinaga Y."/>
            <person name="Zwiers L.-H."/>
            <person name="Turgeon B."/>
            <person name="Goodwin S."/>
            <person name="Spatafora J."/>
            <person name="Crous P."/>
            <person name="Grigoriev I."/>
        </authorList>
    </citation>
    <scope>NUCLEOTIDE SEQUENCE</scope>
    <source>
        <strain evidence="7 9">CBS 304.34</strain>
    </source>
</reference>
<evidence type="ECO:0000259" key="6">
    <source>
        <dbReference type="PROSITE" id="PS50405"/>
    </source>
</evidence>
<gene>
    <name evidence="7 9" type="ORF">BDZ99DRAFT_483892</name>
</gene>
<dbReference type="Gene3D" id="1.20.1050.10">
    <property type="match status" value="1"/>
</dbReference>
<reference evidence="9" key="3">
    <citation type="submission" date="2025-04" db="UniProtKB">
        <authorList>
            <consortium name="RefSeq"/>
        </authorList>
    </citation>
    <scope>IDENTIFICATION</scope>
    <source>
        <strain evidence="9">CBS 304.34</strain>
    </source>
</reference>
<organism evidence="7">
    <name type="scientific">Mytilinidion resinicola</name>
    <dbReference type="NCBI Taxonomy" id="574789"/>
    <lineage>
        <taxon>Eukaryota</taxon>
        <taxon>Fungi</taxon>
        <taxon>Dikarya</taxon>
        <taxon>Ascomycota</taxon>
        <taxon>Pezizomycotina</taxon>
        <taxon>Dothideomycetes</taxon>
        <taxon>Pleosporomycetidae</taxon>
        <taxon>Mytilinidiales</taxon>
        <taxon>Mytilinidiaceae</taxon>
        <taxon>Mytilinidion</taxon>
    </lineage>
</organism>
<dbReference type="Proteomes" id="UP000504636">
    <property type="component" value="Unplaced"/>
</dbReference>
<proteinExistence type="inferred from homology"/>
<comment type="catalytic activity">
    <reaction evidence="4">
        <text>RX + glutathione = an S-substituted glutathione + a halide anion + H(+)</text>
        <dbReference type="Rhea" id="RHEA:16437"/>
        <dbReference type="ChEBI" id="CHEBI:15378"/>
        <dbReference type="ChEBI" id="CHEBI:16042"/>
        <dbReference type="ChEBI" id="CHEBI:17792"/>
        <dbReference type="ChEBI" id="CHEBI:57925"/>
        <dbReference type="ChEBI" id="CHEBI:90779"/>
        <dbReference type="EC" id="2.5.1.18"/>
    </reaction>
</comment>
<dbReference type="InterPro" id="IPR004045">
    <property type="entry name" value="Glutathione_S-Trfase_N"/>
</dbReference>
<name>A0A6A6Z6L7_9PEZI</name>
<accession>A0A6A6Z6L7</accession>
<dbReference type="SFLD" id="SFLDG01150">
    <property type="entry name" value="Main.1:_Beta-like"/>
    <property type="match status" value="1"/>
</dbReference>
<dbReference type="SFLD" id="SFLDS00019">
    <property type="entry name" value="Glutathione_Transferase_(cytos"/>
    <property type="match status" value="1"/>
</dbReference>
<evidence type="ECO:0000256" key="2">
    <source>
        <dbReference type="ARBA" id="ARBA00012452"/>
    </source>
</evidence>
<sequence length="226" mass="25299">MTIIIHHLQRSQSERIIWLCEELGIPYELKLYTRDKHTLLAPPEYKALHPSGTAPIVYDGPIHLAETDAITDYLLAKYAPTPNALVPAPTAPNFADYIFWRHFANGTLGPATGRVMMFAFAQVDAANPVGLGVKARFENAARMVDDRLAASKWLGGDEFSLADLMTVWHLTGLRQFNPFELTPWPHVVEWLKRVGERPAYRRAMEKGDPGFEPLLGAGKPEAIRRG</sequence>
<dbReference type="PROSITE" id="PS50404">
    <property type="entry name" value="GST_NTER"/>
    <property type="match status" value="1"/>
</dbReference>
<dbReference type="SUPFAM" id="SSF52833">
    <property type="entry name" value="Thioredoxin-like"/>
    <property type="match status" value="1"/>
</dbReference>
<dbReference type="OrthoDB" id="2309723at2759"/>
<dbReference type="InterPro" id="IPR004046">
    <property type="entry name" value="GST_C"/>
</dbReference>
<evidence type="ECO:0000313" key="7">
    <source>
        <dbReference type="EMBL" id="KAF2816741.1"/>
    </source>
</evidence>
<dbReference type="PROSITE" id="PS50405">
    <property type="entry name" value="GST_CTER"/>
    <property type="match status" value="1"/>
</dbReference>
<protein>
    <recommendedName>
        <fullName evidence="2">glutathione transferase</fullName>
        <ecNumber evidence="2">2.5.1.18</ecNumber>
    </recommendedName>
</protein>
<evidence type="ECO:0000256" key="4">
    <source>
        <dbReference type="ARBA" id="ARBA00047960"/>
    </source>
</evidence>
<dbReference type="FunFam" id="3.40.30.10:FF:000156">
    <property type="entry name" value="Glutathione S-transferase 1"/>
    <property type="match status" value="1"/>
</dbReference>
<dbReference type="GeneID" id="54463505"/>
<dbReference type="PANTHER" id="PTHR44051:SF9">
    <property type="entry name" value="GLUTATHIONE S-TRANSFERASE 1"/>
    <property type="match status" value="1"/>
</dbReference>
<keyword evidence="3 7" id="KW-0808">Transferase</keyword>
<dbReference type="EMBL" id="MU003692">
    <property type="protein sequence ID" value="KAF2816741.1"/>
    <property type="molecule type" value="Genomic_DNA"/>
</dbReference>
<dbReference type="InterPro" id="IPR036249">
    <property type="entry name" value="Thioredoxin-like_sf"/>
</dbReference>
<dbReference type="GO" id="GO:0004602">
    <property type="term" value="F:glutathione peroxidase activity"/>
    <property type="evidence" value="ECO:0007669"/>
    <property type="project" value="UniProtKB-ARBA"/>
</dbReference>
<evidence type="ECO:0000313" key="8">
    <source>
        <dbReference type="Proteomes" id="UP000504636"/>
    </source>
</evidence>
<evidence type="ECO:0000259" key="5">
    <source>
        <dbReference type="PROSITE" id="PS50404"/>
    </source>
</evidence>
<evidence type="ECO:0000256" key="3">
    <source>
        <dbReference type="ARBA" id="ARBA00022679"/>
    </source>
</evidence>